<accession>A0A0N5CS22</accession>
<dbReference type="SMART" id="SM00408">
    <property type="entry name" value="IGc2"/>
    <property type="match status" value="2"/>
</dbReference>
<dbReference type="InterPro" id="IPR003599">
    <property type="entry name" value="Ig_sub"/>
</dbReference>
<dbReference type="FunFam" id="2.60.40.10:FF:000032">
    <property type="entry name" value="palladin isoform X1"/>
    <property type="match status" value="1"/>
</dbReference>
<dbReference type="FunFam" id="2.60.40.10:FF:000107">
    <property type="entry name" value="Myosin, light chain kinase a"/>
    <property type="match status" value="1"/>
</dbReference>
<dbReference type="Pfam" id="PF07679">
    <property type="entry name" value="I-set"/>
    <property type="match status" value="6"/>
</dbReference>
<proteinExistence type="predicted"/>
<evidence type="ECO:0000313" key="7">
    <source>
        <dbReference type="WBParaSite" id="TCLT_0000302201-mRNA-1"/>
    </source>
</evidence>
<dbReference type="SUPFAM" id="SSF48726">
    <property type="entry name" value="Immunoglobulin"/>
    <property type="match status" value="7"/>
</dbReference>
<dbReference type="InterPro" id="IPR013098">
    <property type="entry name" value="Ig_I-set"/>
</dbReference>
<dbReference type="Gene3D" id="2.60.40.10">
    <property type="entry name" value="Immunoglobulins"/>
    <property type="match status" value="7"/>
</dbReference>
<evidence type="ECO:0000256" key="1">
    <source>
        <dbReference type="ARBA" id="ARBA00022737"/>
    </source>
</evidence>
<dbReference type="InterPro" id="IPR036179">
    <property type="entry name" value="Ig-like_dom_sf"/>
</dbReference>
<protein>
    <submittedName>
        <fullName evidence="7">Ig-like domain-containing protein</fullName>
    </submittedName>
</protein>
<feature type="domain" description="Ig-like" evidence="4">
    <location>
        <begin position="653"/>
        <end position="751"/>
    </location>
</feature>
<dbReference type="Proteomes" id="UP000276776">
    <property type="component" value="Unassembled WGS sequence"/>
</dbReference>
<keyword evidence="2" id="KW-1015">Disulfide bond</keyword>
<dbReference type="WBParaSite" id="TCLT_0000302201-mRNA-1">
    <property type="protein sequence ID" value="TCLT_0000302201-mRNA-1"/>
    <property type="gene ID" value="TCLT_0000302201"/>
</dbReference>
<dbReference type="OrthoDB" id="5969272at2759"/>
<evidence type="ECO:0000313" key="5">
    <source>
        <dbReference type="EMBL" id="VDM99279.1"/>
    </source>
</evidence>
<keyword evidence="3" id="KW-0393">Immunoglobulin domain</keyword>
<sequence length="1231" mass="140732">MVGKKVNIFTGDKLSLPGRGRALSVTRTIDVYEESSYYQRSTSLPRHADHPYEVRKTTAVIRKHTDSLNESFEKESQCSSSKEIDEMEMFPLKRSRYNEKERNVQKSPTFTKELPKEIIIRNDEDLRLNVGIKSYPQADIRWDVNGFELKDSKRVTVINEEDQSTLIVKSPVRSGRYSVFASNEYGKTNQVVRVIREEEERYVQTEQDEIVYQHAYSSPPEFASSSVSVRTSNPLSNKYKIIDEQKRSNTLVNSVETVKYVESPGEVIQSKQEISSGLSSTTIYKAVPPQPLPKPKTPVIHEPQRDIVSETPYSSTLFSHAGKYIAKHVDETGTDKNTCIFSLQPDAYKLSSVVSITEQKYDKSENAENETLLQRVPPPKPPPPIKVMENDMLMKRTFHSIKHRTAESLPKAPMLLKKLESEIRLKAGEKLVLELKVASSPESQFKWYQNNFEIKSSPFVIFETPAINESRVTFIKPTSGTYRVVAANTHGSCSSSTRVIAEVIEEWTSESNVFLFRSVPERHEPKYQLVKRLHTEVRNDLPKAPKIIEGFAPIMQVPKNAPLILRVVADALPKAEFRWLLNNFEVRNSKTTRLEHPAPNVSQITFETPVSGRYEVVAINHLGQDSCSGKVIINYEEELQTISFQRPSKPIVPRVPVFLKSLPTEMQLNRGQQEIKLTVSAQGEQPITFRWFADGSLLSNSVQHQIINEQESSTLLVRKMIEFDVVYAVEVSNVNGAVWSETTLKPSSSVTSYDSKLTELEEIASLESTDLLQRSPRFINTLVDINLQQNNSYSIRVTVDTESAPCEFVWLLNGRDVRTIPGFSIDSSYYESTLYIKAAMPKYSGKLLVSARNKYGSVKSSSVIIVQATHEELYNLCPEEQNIPIGRPPQIIIPLQPLAVQADQRMRICCRIDGLPQPEVFWTKDDILLDEWQMNKGIIARTLPDGTCELIYQKCGPEDAGLYMLTARNIYGTTSTSAYVHVAEKTEQTATETKETVTETKETVTEMGKEIEIEYCKALKPQFEEVSWKQNEDKVILTCKLISKKAVQVFWYKDNQRLYQSYKYRMDKISENMHTLTICNFDKWDEGPYTCRIQNEYGSTETNIDIRSIIESQKVEKVVEETISKEIRLKDEYYYQKKEYSDTPIELKKESQIDDIEETFSHSAELRKTEEQYKLLVKVAEILASKLVANVVIDEAINTALKRMNRGVHSSEEEEFESAIEFHPFPPRCYF</sequence>
<feature type="domain" description="Ig-like" evidence="4">
    <location>
        <begin position="889"/>
        <end position="983"/>
    </location>
</feature>
<evidence type="ECO:0000256" key="2">
    <source>
        <dbReference type="ARBA" id="ARBA00023157"/>
    </source>
</evidence>
<keyword evidence="1" id="KW-0677">Repeat</keyword>
<dbReference type="PANTHER" id="PTHR47633">
    <property type="entry name" value="IMMUNOGLOBULIN"/>
    <property type="match status" value="1"/>
</dbReference>
<evidence type="ECO:0000256" key="3">
    <source>
        <dbReference type="ARBA" id="ARBA00023319"/>
    </source>
</evidence>
<dbReference type="InterPro" id="IPR007110">
    <property type="entry name" value="Ig-like_dom"/>
</dbReference>
<keyword evidence="6" id="KW-1185">Reference proteome</keyword>
<feature type="domain" description="Ig-like" evidence="4">
    <location>
        <begin position="1021"/>
        <end position="1107"/>
    </location>
</feature>
<name>A0A0N5CS22_THECL</name>
<feature type="domain" description="Ig-like" evidence="4">
    <location>
        <begin position="410"/>
        <end position="501"/>
    </location>
</feature>
<dbReference type="STRING" id="103827.A0A0N5CS22"/>
<dbReference type="AlphaFoldDB" id="A0A0N5CS22"/>
<dbReference type="SMART" id="SM00409">
    <property type="entry name" value="IG"/>
    <property type="match status" value="5"/>
</dbReference>
<organism evidence="7">
    <name type="scientific">Thelazia callipaeda</name>
    <name type="common">Oriental eyeworm</name>
    <name type="synonym">Parasitic nematode</name>
    <dbReference type="NCBI Taxonomy" id="103827"/>
    <lineage>
        <taxon>Eukaryota</taxon>
        <taxon>Metazoa</taxon>
        <taxon>Ecdysozoa</taxon>
        <taxon>Nematoda</taxon>
        <taxon>Chromadorea</taxon>
        <taxon>Rhabditida</taxon>
        <taxon>Spirurina</taxon>
        <taxon>Spiruromorpha</taxon>
        <taxon>Thelazioidea</taxon>
        <taxon>Thelaziidae</taxon>
        <taxon>Thelazia</taxon>
    </lineage>
</organism>
<reference evidence="5 6" key="2">
    <citation type="submission" date="2018-11" db="EMBL/GenBank/DDBJ databases">
        <authorList>
            <consortium name="Pathogen Informatics"/>
        </authorList>
    </citation>
    <scope>NUCLEOTIDE SEQUENCE [LARGE SCALE GENOMIC DNA]</scope>
</reference>
<evidence type="ECO:0000259" key="4">
    <source>
        <dbReference type="PROSITE" id="PS50835"/>
    </source>
</evidence>
<dbReference type="EMBL" id="UYYF01000894">
    <property type="protein sequence ID" value="VDM99279.1"/>
    <property type="molecule type" value="Genomic_DNA"/>
</dbReference>
<dbReference type="CDD" id="cd00096">
    <property type="entry name" value="Ig"/>
    <property type="match status" value="2"/>
</dbReference>
<gene>
    <name evidence="5" type="ORF">TCLT_LOCUS3023</name>
</gene>
<evidence type="ECO:0000313" key="6">
    <source>
        <dbReference type="Proteomes" id="UP000276776"/>
    </source>
</evidence>
<dbReference type="InterPro" id="IPR013783">
    <property type="entry name" value="Ig-like_fold"/>
</dbReference>
<dbReference type="InterPro" id="IPR003598">
    <property type="entry name" value="Ig_sub2"/>
</dbReference>
<reference evidence="7" key="1">
    <citation type="submission" date="2017-02" db="UniProtKB">
        <authorList>
            <consortium name="WormBaseParasite"/>
        </authorList>
    </citation>
    <scope>IDENTIFICATION</scope>
</reference>
<dbReference type="PROSITE" id="PS50835">
    <property type="entry name" value="IG_LIKE"/>
    <property type="match status" value="4"/>
</dbReference>